<protein>
    <recommendedName>
        <fullName evidence="1">LysM domain-containing protein</fullName>
    </recommendedName>
</protein>
<dbReference type="GO" id="GO:0016787">
    <property type="term" value="F:hydrolase activity"/>
    <property type="evidence" value="ECO:0007669"/>
    <property type="project" value="InterPro"/>
</dbReference>
<dbReference type="PROSITE" id="PS51782">
    <property type="entry name" value="LYSM"/>
    <property type="match status" value="3"/>
</dbReference>
<dbReference type="InterPro" id="IPR042047">
    <property type="entry name" value="SleB_dom1"/>
</dbReference>
<dbReference type="PANTHER" id="PTHR33734:SF22">
    <property type="entry name" value="MEMBRANE-BOUND LYTIC MUREIN TRANSGLYCOSYLASE D"/>
    <property type="match status" value="1"/>
</dbReference>
<comment type="caution">
    <text evidence="2">The sequence shown here is derived from an EMBL/GenBank/DDBJ whole genome shotgun (WGS) entry which is preliminary data.</text>
</comment>
<accession>A0A1S2LLE2</accession>
<dbReference type="SUPFAM" id="SSF54106">
    <property type="entry name" value="LysM domain"/>
    <property type="match status" value="3"/>
</dbReference>
<evidence type="ECO:0000259" key="1">
    <source>
        <dbReference type="PROSITE" id="PS51782"/>
    </source>
</evidence>
<dbReference type="PANTHER" id="PTHR33734">
    <property type="entry name" value="LYSM DOMAIN-CONTAINING GPI-ANCHORED PROTEIN 2"/>
    <property type="match status" value="1"/>
</dbReference>
<dbReference type="Gene3D" id="3.10.350.10">
    <property type="entry name" value="LysM domain"/>
    <property type="match status" value="3"/>
</dbReference>
<feature type="domain" description="LysM" evidence="1">
    <location>
        <begin position="157"/>
        <end position="200"/>
    </location>
</feature>
<gene>
    <name evidence="2" type="ORF">BKP35_10135</name>
</gene>
<proteinExistence type="predicted"/>
<sequence length="395" mass="42840">MMDSFSHYRLHKTEDGYELVLYLNERMSEFSDELGTRQKDEQRNLKEEALDYTRKHLPNLKVKAIKVVAGTLLITSFGFLTLTPSAEASASSPTEQTASTTYTVVSGDTLSQIAARNGTTVDAIKTTNNLTSDFLRIGQTLSIPAGTTTAPVQQTDQTYVVVSGDTLSQIAARNGTTVDAIKTTNNLTSDFLRIGQTLSIPAGTTTAPVQQTDQTYVVVSGDTLSQIAARNGTTVDAIKTTNNLTSDFLRIGQVLVIPTAGSISTAPTANININEEELEWLAKMIHAEARGESKEGQVAVGAVILNRVNSDLFPNSIQDVLFEKSHGHYQFSPAGNGALDRATPNEENYEAARRALSGEDPTNGSLFFYNPDKTNDEWVRSRTVSTIIGNHVFAH</sequence>
<dbReference type="Pfam" id="PF01476">
    <property type="entry name" value="LysM"/>
    <property type="match status" value="3"/>
</dbReference>
<reference evidence="2 3" key="1">
    <citation type="submission" date="2016-10" db="EMBL/GenBank/DDBJ databases">
        <title>Draft genome sequences of four alkaliphilic bacteria belonging to the Anaerobacillus genus.</title>
        <authorList>
            <person name="Bassil N.M."/>
            <person name="Lloyd J.R."/>
        </authorList>
    </citation>
    <scope>NUCLEOTIDE SEQUENCE [LARGE SCALE GENOMIC DNA]</scope>
    <source>
        <strain evidence="2 3">DSM 15340</strain>
    </source>
</reference>
<dbReference type="AlphaFoldDB" id="A0A1S2LLE2"/>
<dbReference type="Gene3D" id="1.10.10.2520">
    <property type="entry name" value="Cell wall hydrolase SleB, domain 1"/>
    <property type="match status" value="1"/>
</dbReference>
<organism evidence="2 3">
    <name type="scientific">Anaerobacillus arseniciselenatis</name>
    <dbReference type="NCBI Taxonomy" id="85682"/>
    <lineage>
        <taxon>Bacteria</taxon>
        <taxon>Bacillati</taxon>
        <taxon>Bacillota</taxon>
        <taxon>Bacilli</taxon>
        <taxon>Bacillales</taxon>
        <taxon>Bacillaceae</taxon>
        <taxon>Anaerobacillus</taxon>
    </lineage>
</organism>
<feature type="domain" description="LysM" evidence="1">
    <location>
        <begin position="214"/>
        <end position="257"/>
    </location>
</feature>
<dbReference type="InterPro" id="IPR036779">
    <property type="entry name" value="LysM_dom_sf"/>
</dbReference>
<dbReference type="EMBL" id="MLQQ01000018">
    <property type="protein sequence ID" value="OIJ12913.1"/>
    <property type="molecule type" value="Genomic_DNA"/>
</dbReference>
<evidence type="ECO:0000313" key="3">
    <source>
        <dbReference type="Proteomes" id="UP000180098"/>
    </source>
</evidence>
<keyword evidence="3" id="KW-1185">Reference proteome</keyword>
<evidence type="ECO:0000313" key="2">
    <source>
        <dbReference type="EMBL" id="OIJ12913.1"/>
    </source>
</evidence>
<dbReference type="SMART" id="SM00257">
    <property type="entry name" value="LysM"/>
    <property type="match status" value="3"/>
</dbReference>
<name>A0A1S2LLE2_9BACI</name>
<dbReference type="CDD" id="cd00118">
    <property type="entry name" value="LysM"/>
    <property type="match status" value="3"/>
</dbReference>
<dbReference type="InterPro" id="IPR011105">
    <property type="entry name" value="Cell_wall_hydrolase_SleB"/>
</dbReference>
<dbReference type="Gene3D" id="6.20.240.60">
    <property type="match status" value="1"/>
</dbReference>
<dbReference type="Proteomes" id="UP000180098">
    <property type="component" value="Unassembled WGS sequence"/>
</dbReference>
<dbReference type="OrthoDB" id="529831at2"/>
<feature type="domain" description="LysM" evidence="1">
    <location>
        <begin position="100"/>
        <end position="143"/>
    </location>
</feature>
<dbReference type="InterPro" id="IPR018392">
    <property type="entry name" value="LysM"/>
</dbReference>
<dbReference type="Pfam" id="PF07486">
    <property type="entry name" value="Hydrolase_2"/>
    <property type="match status" value="1"/>
</dbReference>